<comment type="caution">
    <text evidence="2">The sequence shown here is derived from an EMBL/GenBank/DDBJ whole genome shotgun (WGS) entry which is preliminary data.</text>
</comment>
<feature type="non-terminal residue" evidence="2">
    <location>
        <position position="1"/>
    </location>
</feature>
<dbReference type="Proteomes" id="UP001054837">
    <property type="component" value="Unassembled WGS sequence"/>
</dbReference>
<dbReference type="EMBL" id="BPLQ01009952">
    <property type="protein sequence ID" value="GIY47526.1"/>
    <property type="molecule type" value="Genomic_DNA"/>
</dbReference>
<proteinExistence type="predicted"/>
<feature type="transmembrane region" description="Helical" evidence="1">
    <location>
        <begin position="77"/>
        <end position="98"/>
    </location>
</feature>
<keyword evidence="1" id="KW-0812">Transmembrane</keyword>
<keyword evidence="1" id="KW-1133">Transmembrane helix</keyword>
<gene>
    <name evidence="2" type="ORF">CDAR_590811</name>
</gene>
<protein>
    <submittedName>
        <fullName evidence="2">Uncharacterized protein</fullName>
    </submittedName>
</protein>
<keyword evidence="3" id="KW-1185">Reference proteome</keyword>
<evidence type="ECO:0000313" key="2">
    <source>
        <dbReference type="EMBL" id="GIY47526.1"/>
    </source>
</evidence>
<accession>A0AAV4TPT4</accession>
<reference evidence="2 3" key="1">
    <citation type="submission" date="2021-06" db="EMBL/GenBank/DDBJ databases">
        <title>Caerostris darwini draft genome.</title>
        <authorList>
            <person name="Kono N."/>
            <person name="Arakawa K."/>
        </authorList>
    </citation>
    <scope>NUCLEOTIDE SEQUENCE [LARGE SCALE GENOMIC DNA]</scope>
</reference>
<name>A0AAV4TPT4_9ARAC</name>
<sequence>RRLSFSANDSVRKPNAAQCHLLHRTAGHQTPKNLQTLHDAEMFGKYWKWKDYSSPLGPKDRPQEWNSERNGKEASVAYSWVSSSATVLVRLFFILLLMNGKR</sequence>
<evidence type="ECO:0000313" key="3">
    <source>
        <dbReference type="Proteomes" id="UP001054837"/>
    </source>
</evidence>
<keyword evidence="1" id="KW-0472">Membrane</keyword>
<organism evidence="2 3">
    <name type="scientific">Caerostris darwini</name>
    <dbReference type="NCBI Taxonomy" id="1538125"/>
    <lineage>
        <taxon>Eukaryota</taxon>
        <taxon>Metazoa</taxon>
        <taxon>Ecdysozoa</taxon>
        <taxon>Arthropoda</taxon>
        <taxon>Chelicerata</taxon>
        <taxon>Arachnida</taxon>
        <taxon>Araneae</taxon>
        <taxon>Araneomorphae</taxon>
        <taxon>Entelegynae</taxon>
        <taxon>Araneoidea</taxon>
        <taxon>Araneidae</taxon>
        <taxon>Caerostris</taxon>
    </lineage>
</organism>
<dbReference type="AlphaFoldDB" id="A0AAV4TPT4"/>
<evidence type="ECO:0000256" key="1">
    <source>
        <dbReference type="SAM" id="Phobius"/>
    </source>
</evidence>